<reference evidence="1 2" key="1">
    <citation type="journal article" date="2016" name="Int. J. Syst. Evol. Microbiol.">
        <title>Paraphotobacterium marinum gen. nov., sp. nov., a member of the family Vibrionaceae, isolated from surface seawater.</title>
        <authorList>
            <person name="Huang Z."/>
            <person name="Dong C."/>
            <person name="Shao Z."/>
        </authorList>
    </citation>
    <scope>NUCLEOTIDE SEQUENCE [LARGE SCALE GENOMIC DNA]</scope>
    <source>
        <strain evidence="1 2">NSCS20N07D</strain>
    </source>
</reference>
<dbReference type="RefSeq" id="WP_089074344.1">
    <property type="nucleotide sequence ID" value="NZ_CP022356.1"/>
</dbReference>
<dbReference type="Proteomes" id="UP000242175">
    <property type="component" value="Chromosome small"/>
</dbReference>
<name>A0A220VGS3_9GAMM</name>
<dbReference type="AlphaFoldDB" id="A0A220VGS3"/>
<keyword evidence="2" id="KW-1185">Reference proteome</keyword>
<dbReference type="EMBL" id="CP022356">
    <property type="protein sequence ID" value="ASK79436.1"/>
    <property type="molecule type" value="Genomic_DNA"/>
</dbReference>
<proteinExistence type="predicted"/>
<evidence type="ECO:0000313" key="2">
    <source>
        <dbReference type="Proteomes" id="UP000242175"/>
    </source>
</evidence>
<organism evidence="1 2">
    <name type="scientific">Paraphotobacterium marinum</name>
    <dbReference type="NCBI Taxonomy" id="1755811"/>
    <lineage>
        <taxon>Bacteria</taxon>
        <taxon>Pseudomonadati</taxon>
        <taxon>Pseudomonadota</taxon>
        <taxon>Gammaproteobacteria</taxon>
        <taxon>Vibrionales</taxon>
        <taxon>Vibrionaceae</taxon>
        <taxon>Paraphotobacterium</taxon>
    </lineage>
</organism>
<accession>A0A220VGS3</accession>
<sequence length="78" mass="9298">MKNLGSVCKKIIDDCYSDSYSFKKFHKRSEQDNNVIQQNNNELRLYKSNEEISDNFCFQDQKDGISLMFLMIINFIKM</sequence>
<dbReference type="KEGG" id="pmai:CF386_10275"/>
<evidence type="ECO:0000313" key="1">
    <source>
        <dbReference type="EMBL" id="ASK79436.1"/>
    </source>
</evidence>
<gene>
    <name evidence="1" type="ORF">CF386_10275</name>
</gene>
<protein>
    <submittedName>
        <fullName evidence="1">Uncharacterized protein</fullName>
    </submittedName>
</protein>